<evidence type="ECO:0000256" key="1">
    <source>
        <dbReference type="SAM" id="Phobius"/>
    </source>
</evidence>
<dbReference type="Proteomes" id="UP000692954">
    <property type="component" value="Unassembled WGS sequence"/>
</dbReference>
<evidence type="ECO:0000313" key="3">
    <source>
        <dbReference type="Proteomes" id="UP000692954"/>
    </source>
</evidence>
<name>A0A8S1LEG6_9CILI</name>
<gene>
    <name evidence="2" type="ORF">PSON_ATCC_30995.1.T0190281</name>
</gene>
<dbReference type="AlphaFoldDB" id="A0A8S1LEG6"/>
<keyword evidence="1" id="KW-0472">Membrane</keyword>
<comment type="caution">
    <text evidence="2">The sequence shown here is derived from an EMBL/GenBank/DDBJ whole genome shotgun (WGS) entry which is preliminary data.</text>
</comment>
<feature type="transmembrane region" description="Helical" evidence="1">
    <location>
        <begin position="228"/>
        <end position="247"/>
    </location>
</feature>
<reference evidence="2" key="1">
    <citation type="submission" date="2021-01" db="EMBL/GenBank/DDBJ databases">
        <authorList>
            <consortium name="Genoscope - CEA"/>
            <person name="William W."/>
        </authorList>
    </citation>
    <scope>NUCLEOTIDE SEQUENCE</scope>
</reference>
<accession>A0A8S1LEG6</accession>
<protein>
    <recommendedName>
        <fullName evidence="4">Transmembrane protein</fullName>
    </recommendedName>
</protein>
<dbReference type="OrthoDB" id="302666at2759"/>
<proteinExistence type="predicted"/>
<keyword evidence="1" id="KW-0812">Transmembrane</keyword>
<organism evidence="2 3">
    <name type="scientific">Paramecium sonneborni</name>
    <dbReference type="NCBI Taxonomy" id="65129"/>
    <lineage>
        <taxon>Eukaryota</taxon>
        <taxon>Sar</taxon>
        <taxon>Alveolata</taxon>
        <taxon>Ciliophora</taxon>
        <taxon>Intramacronucleata</taxon>
        <taxon>Oligohymenophorea</taxon>
        <taxon>Peniculida</taxon>
        <taxon>Parameciidae</taxon>
        <taxon>Paramecium</taxon>
    </lineage>
</organism>
<evidence type="ECO:0000313" key="2">
    <source>
        <dbReference type="EMBL" id="CAD8064765.1"/>
    </source>
</evidence>
<dbReference type="EMBL" id="CAJJDN010000019">
    <property type="protein sequence ID" value="CAD8064765.1"/>
    <property type="molecule type" value="Genomic_DNA"/>
</dbReference>
<keyword evidence="3" id="KW-1185">Reference proteome</keyword>
<evidence type="ECO:0008006" key="4">
    <source>
        <dbReference type="Google" id="ProtNLM"/>
    </source>
</evidence>
<keyword evidence="1" id="KW-1133">Transmembrane helix</keyword>
<sequence length="248" mass="29616">MKSQGRILLDKMTCCQLKIRQNQRQSSQFKLMILRYHWSLAINKLQKIIIKRCQQPLINLQEETIHMKKSRSQQPSLLFMNKGFQHLRYYSQNNQAQIKSQSEEEISPKRQEELEFTQKNNNINKKEEKGQIVQIQNNFKESAHFHTESSLDKLKFYEEFLDLFQKQKEASHFGYLSQEKAKEQEMLKKKIIDSRPSKPLSDIKIFLSLIKKPHVDIEQSKPKQQQEFVLHLIFGIFFLIIVSIYLVM</sequence>